<name>A0A017T4G5_9BACT</name>
<comment type="cofactor">
    <cofactor evidence="1">
        <name>Mg(2+)</name>
        <dbReference type="ChEBI" id="CHEBI:18420"/>
    </cofactor>
</comment>
<proteinExistence type="predicted"/>
<dbReference type="InterPro" id="IPR015813">
    <property type="entry name" value="Pyrv/PenolPyrv_kinase-like_dom"/>
</dbReference>
<dbReference type="SUPFAM" id="SSF51621">
    <property type="entry name" value="Phosphoenolpyruvate/pyruvate domain"/>
    <property type="match status" value="1"/>
</dbReference>
<dbReference type="PANTHER" id="PTHR32308:SF10">
    <property type="entry name" value="CITRATE LYASE SUBUNIT BETA"/>
    <property type="match status" value="1"/>
</dbReference>
<protein>
    <submittedName>
        <fullName evidence="4">Uncharacterized protein</fullName>
    </submittedName>
</protein>
<evidence type="ECO:0000256" key="3">
    <source>
        <dbReference type="ARBA" id="ARBA00022842"/>
    </source>
</evidence>
<evidence type="ECO:0000313" key="4">
    <source>
        <dbReference type="EMBL" id="EYF04104.1"/>
    </source>
</evidence>
<evidence type="ECO:0000256" key="1">
    <source>
        <dbReference type="ARBA" id="ARBA00001946"/>
    </source>
</evidence>
<dbReference type="AlphaFoldDB" id="A0A017T4G5"/>
<dbReference type="InterPro" id="IPR054255">
    <property type="entry name" value="DUF6986"/>
</dbReference>
<comment type="caution">
    <text evidence="4">The sequence shown here is derived from an EMBL/GenBank/DDBJ whole genome shotgun (WGS) entry which is preliminary data.</text>
</comment>
<gene>
    <name evidence="4" type="ORF">CAP_4787</name>
</gene>
<dbReference type="STRING" id="1192034.CAP_4787"/>
<dbReference type="PANTHER" id="PTHR32308">
    <property type="entry name" value="LYASE BETA SUBUNIT, PUTATIVE (AFU_ORTHOLOGUE AFUA_4G13030)-RELATED"/>
    <property type="match status" value="1"/>
</dbReference>
<dbReference type="GO" id="GO:0006107">
    <property type="term" value="P:oxaloacetate metabolic process"/>
    <property type="evidence" value="ECO:0007669"/>
    <property type="project" value="TreeGrafter"/>
</dbReference>
<keyword evidence="3" id="KW-0460">Magnesium</keyword>
<dbReference type="Gene3D" id="3.20.20.60">
    <property type="entry name" value="Phosphoenolpyruvate-binding domains"/>
    <property type="match status" value="1"/>
</dbReference>
<evidence type="ECO:0000313" key="5">
    <source>
        <dbReference type="Proteomes" id="UP000019678"/>
    </source>
</evidence>
<dbReference type="InterPro" id="IPR040442">
    <property type="entry name" value="Pyrv_kinase-like_dom_sf"/>
</dbReference>
<organism evidence="4 5">
    <name type="scientific">Chondromyces apiculatus DSM 436</name>
    <dbReference type="NCBI Taxonomy" id="1192034"/>
    <lineage>
        <taxon>Bacteria</taxon>
        <taxon>Pseudomonadati</taxon>
        <taxon>Myxococcota</taxon>
        <taxon>Polyangia</taxon>
        <taxon>Polyangiales</taxon>
        <taxon>Polyangiaceae</taxon>
        <taxon>Chondromyces</taxon>
    </lineage>
</organism>
<dbReference type="Proteomes" id="UP000019678">
    <property type="component" value="Unassembled WGS sequence"/>
</dbReference>
<dbReference type="eggNOG" id="COG2301">
    <property type="taxonomic scope" value="Bacteria"/>
</dbReference>
<sequence length="434" mass="45375">MMTHGRAPVHTVYGGAHLFRADAAQKLGGLALRALEAYAPDASAFAGALGFPGGDDEAFATAVYRQVLEKLRREPVEDLRIDFEDGYGVRSEGEEDGHAEAAAREVARGLGLGSLPPMLGIRVKALTPELCGRSLRTLDLFLSTLVEATSGALPMGFVVTLPKVSAPGQVEALVDALEALERGLGLQAGAVGLEIMVETPEAVVGPDGSLAARRLCAAGRGRCAAVHFGPYDYTASLGIMAAHQRLDHPACEAARELLQVALAGTGIRLSDGPTNVLPVPVHRVGGAAAGAAAGAVTEGATLTEAQVEENRGAVHGAWRLHAGQVRRALTQGITQGWDLHPAQLPARYGAVYAFYLEGVPAAGERLRNFLDRAAQATRVGVVFDDAATGQGLLGFFLRGVAAGAFTEAEALRWSTLTPEELRSQSFARIVGARR</sequence>
<dbReference type="Pfam" id="PF22484">
    <property type="entry name" value="DUF6986"/>
    <property type="match status" value="1"/>
</dbReference>
<dbReference type="GO" id="GO:0003824">
    <property type="term" value="F:catalytic activity"/>
    <property type="evidence" value="ECO:0007669"/>
    <property type="project" value="InterPro"/>
</dbReference>
<accession>A0A017T4G5</accession>
<keyword evidence="5" id="KW-1185">Reference proteome</keyword>
<reference evidence="4 5" key="1">
    <citation type="submission" date="2013-05" db="EMBL/GenBank/DDBJ databases">
        <title>Genome assembly of Chondromyces apiculatus DSM 436.</title>
        <authorList>
            <person name="Sharma G."/>
            <person name="Khatri I."/>
            <person name="Kaur C."/>
            <person name="Mayilraj S."/>
            <person name="Subramanian S."/>
        </authorList>
    </citation>
    <scope>NUCLEOTIDE SEQUENCE [LARGE SCALE GENOMIC DNA]</scope>
    <source>
        <strain evidence="4 5">DSM 436</strain>
    </source>
</reference>
<keyword evidence="2" id="KW-0479">Metal-binding</keyword>
<dbReference type="EMBL" id="ASRX01000038">
    <property type="protein sequence ID" value="EYF04104.1"/>
    <property type="molecule type" value="Genomic_DNA"/>
</dbReference>
<dbReference type="GO" id="GO:0000287">
    <property type="term" value="F:magnesium ion binding"/>
    <property type="evidence" value="ECO:0007669"/>
    <property type="project" value="TreeGrafter"/>
</dbReference>
<evidence type="ECO:0000256" key="2">
    <source>
        <dbReference type="ARBA" id="ARBA00022723"/>
    </source>
</evidence>